<dbReference type="PANTHER" id="PTHR43130">
    <property type="entry name" value="ARAC-FAMILY TRANSCRIPTIONAL REGULATOR"/>
    <property type="match status" value="1"/>
</dbReference>
<organism evidence="2 3">
    <name type="scientific">Pyricularia oryzae (strain 70-15 / ATCC MYA-4617 / FGSC 8958)</name>
    <name type="common">Rice blast fungus</name>
    <name type="synonym">Magnaporthe oryzae</name>
    <dbReference type="NCBI Taxonomy" id="242507"/>
    <lineage>
        <taxon>Eukaryota</taxon>
        <taxon>Fungi</taxon>
        <taxon>Dikarya</taxon>
        <taxon>Ascomycota</taxon>
        <taxon>Pezizomycotina</taxon>
        <taxon>Sordariomycetes</taxon>
        <taxon>Sordariomycetidae</taxon>
        <taxon>Magnaporthales</taxon>
        <taxon>Pyriculariaceae</taxon>
        <taxon>Pyricularia</taxon>
    </lineage>
</organism>
<gene>
    <name evidence="2" type="ORF">MGG_01896</name>
</gene>
<dbReference type="HOGENOM" id="CLU_000445_44_8_1"/>
<dbReference type="PANTHER" id="PTHR43130:SF15">
    <property type="entry name" value="THIJ_PFPI FAMILY PROTEIN (AFU_ORTHOLOGUE AFUA_5G14240)"/>
    <property type="match status" value="1"/>
</dbReference>
<evidence type="ECO:0000313" key="3">
    <source>
        <dbReference type="Proteomes" id="UP000009058"/>
    </source>
</evidence>
<reference evidence="2 3" key="1">
    <citation type="journal article" date="2005" name="Nature">
        <title>The genome sequence of the rice blast fungus Magnaporthe grisea.</title>
        <authorList>
            <person name="Dean R.A."/>
            <person name="Talbot N.J."/>
            <person name="Ebbole D.J."/>
            <person name="Farman M.L."/>
            <person name="Mitchell T.K."/>
            <person name="Orbach M.J."/>
            <person name="Thon M."/>
            <person name="Kulkarni R."/>
            <person name="Xu J.R."/>
            <person name="Pan H."/>
            <person name="Read N.D."/>
            <person name="Lee Y.H."/>
            <person name="Carbone I."/>
            <person name="Brown D."/>
            <person name="Oh Y.Y."/>
            <person name="Donofrio N."/>
            <person name="Jeong J.S."/>
            <person name="Soanes D.M."/>
            <person name="Djonovic S."/>
            <person name="Kolomiets E."/>
            <person name="Rehmeyer C."/>
            <person name="Li W."/>
            <person name="Harding M."/>
            <person name="Kim S."/>
            <person name="Lebrun M.H."/>
            <person name="Bohnert H."/>
            <person name="Coughlan S."/>
            <person name="Butler J."/>
            <person name="Calvo S."/>
            <person name="Ma L.J."/>
            <person name="Nicol R."/>
            <person name="Purcell S."/>
            <person name="Nusbaum C."/>
            <person name="Galagan J.E."/>
            <person name="Birren B.W."/>
        </authorList>
    </citation>
    <scope>NUCLEOTIDE SEQUENCE [LARGE SCALE GENOMIC DNA]</scope>
    <source>
        <strain evidence="3">70-15 / ATCC MYA-4617 / FGSC 8958</strain>
    </source>
</reference>
<dbReference type="GeneID" id="2679473"/>
<dbReference type="InterPro" id="IPR002818">
    <property type="entry name" value="DJ-1/PfpI"/>
</dbReference>
<sequence>MARCNNRIWVYIYSSSISFSVLSSSLSRYISCHIETKPQTHTKAHIAMAMRLFLFGLSAAAVLGQSPSYDWGPSLDIGIILFPGFQPLDVIAPADVMMALSGSVNMTISFIWKEAGPVWARSPPRLNPAPPNPNIPAGVFPIQAPSFVATHSFADAPPLDVVLVPGGAGSRVLHDHNDTSVEDFVKERYPTLRYLLSVCTGSGFLAKSGLLDGRRATTNKAAWSWPTQFGTNVTWVPTARWVEDGNIWSSSGVSAGIDMTYAFFSRILDQKLVDRTMNNIEYAPHLDEHWDPYSIVHNVPGADQSQSLGECVGPAGYEFTCNKE</sequence>
<dbReference type="InterPro" id="IPR029062">
    <property type="entry name" value="Class_I_gatase-like"/>
</dbReference>
<dbReference type="EMBL" id="CM001232">
    <property type="protein sequence ID" value="EHA55111.1"/>
    <property type="molecule type" value="Genomic_DNA"/>
</dbReference>
<dbReference type="KEGG" id="mgr:MGG_01896"/>
<dbReference type="CDD" id="cd03139">
    <property type="entry name" value="GATase1_PfpI_2"/>
    <property type="match status" value="1"/>
</dbReference>
<accession>G4MWQ6</accession>
<dbReference type="STRING" id="242507.G4MWQ6"/>
<dbReference type="InterPro" id="IPR052158">
    <property type="entry name" value="INH-QAR"/>
</dbReference>
<dbReference type="OMA" id="IEYAPHL"/>
<feature type="domain" description="DJ-1/PfpI" evidence="1">
    <location>
        <begin position="147"/>
        <end position="262"/>
    </location>
</feature>
<dbReference type="VEuPathDB" id="FungiDB:MGG_01896"/>
<dbReference type="InParanoid" id="G4MWQ6"/>
<name>G4MWQ6_PYRO7</name>
<proteinExistence type="predicted"/>
<dbReference type="Pfam" id="PF01965">
    <property type="entry name" value="DJ-1_PfpI"/>
    <property type="match status" value="1"/>
</dbReference>
<dbReference type="SUPFAM" id="SSF52317">
    <property type="entry name" value="Class I glutamine amidotransferase-like"/>
    <property type="match status" value="1"/>
</dbReference>
<dbReference type="eggNOG" id="ENOG502S46I">
    <property type="taxonomic scope" value="Eukaryota"/>
</dbReference>
<dbReference type="RefSeq" id="XP_003714918.1">
    <property type="nucleotide sequence ID" value="XM_003714870.1"/>
</dbReference>
<reference key="2">
    <citation type="submission" date="2011-05" db="EMBL/GenBank/DDBJ databases">
        <title>The Genome Sequence of Magnaporthe oryzae 70-15.</title>
        <authorList>
            <consortium name="The Broad Institute Genome Sequencing Platform"/>
            <person name="Ma L.-J."/>
            <person name="Dead R."/>
            <person name="Young S.K."/>
            <person name="Zeng Q."/>
            <person name="Gargeya S."/>
            <person name="Fitzgerald M."/>
            <person name="Haas B."/>
            <person name="Abouelleil A."/>
            <person name="Alvarado L."/>
            <person name="Arachchi H.M."/>
            <person name="Berlin A."/>
            <person name="Brown A."/>
            <person name="Chapman S.B."/>
            <person name="Chen Z."/>
            <person name="Dunbar C."/>
            <person name="Freedman E."/>
            <person name="Gearin G."/>
            <person name="Gellesch M."/>
            <person name="Goldberg J."/>
            <person name="Griggs A."/>
            <person name="Gujja S."/>
            <person name="Heiman D."/>
            <person name="Howarth C."/>
            <person name="Larson L."/>
            <person name="Lui A."/>
            <person name="MacDonald P.J.P."/>
            <person name="Mehta T."/>
            <person name="Montmayeur A."/>
            <person name="Murphy C."/>
            <person name="Neiman D."/>
            <person name="Pearson M."/>
            <person name="Priest M."/>
            <person name="Roberts A."/>
            <person name="Saif S."/>
            <person name="Shea T."/>
            <person name="Shenoy N."/>
            <person name="Sisk P."/>
            <person name="Stolte C."/>
            <person name="Sykes S."/>
            <person name="Yandava C."/>
            <person name="Wortman J."/>
            <person name="Nusbaum C."/>
            <person name="Birren B."/>
        </authorList>
    </citation>
    <scope>NUCLEOTIDE SEQUENCE</scope>
    <source>
        <strain>70-15</strain>
    </source>
</reference>
<protein>
    <submittedName>
        <fullName evidence="2">DJ-1/PfpI family protein</fullName>
    </submittedName>
</protein>
<evidence type="ECO:0000313" key="2">
    <source>
        <dbReference type="EMBL" id="EHA55111.1"/>
    </source>
</evidence>
<dbReference type="AlphaFoldDB" id="G4MWQ6"/>
<dbReference type="Proteomes" id="UP000009058">
    <property type="component" value="Chromosome 2"/>
</dbReference>
<dbReference type="OrthoDB" id="543156at2759"/>
<evidence type="ECO:0000259" key="1">
    <source>
        <dbReference type="Pfam" id="PF01965"/>
    </source>
</evidence>
<dbReference type="Gene3D" id="3.40.50.880">
    <property type="match status" value="1"/>
</dbReference>
<keyword evidence="3" id="KW-1185">Reference proteome</keyword>
<dbReference type="SMR" id="G4MWQ6"/>